<keyword evidence="9" id="KW-1185">Reference proteome</keyword>
<dbReference type="PANTHER" id="PTHR45841:SF1">
    <property type="entry name" value="MRNA TURNOVER PROTEIN 4 HOMOLOG"/>
    <property type="match status" value="1"/>
</dbReference>
<dbReference type="EMBL" id="CAJPDS010000002">
    <property type="protein sequence ID" value="CAF9904068.1"/>
    <property type="molecule type" value="Genomic_DNA"/>
</dbReference>
<evidence type="ECO:0000313" key="9">
    <source>
        <dbReference type="Proteomes" id="UP000664521"/>
    </source>
</evidence>
<evidence type="ECO:0000256" key="4">
    <source>
        <dbReference type="ARBA" id="ARBA00022490"/>
    </source>
</evidence>
<keyword evidence="4 6" id="KW-0963">Cytoplasm</keyword>
<comment type="similarity">
    <text evidence="2 6">Belongs to the universal ribosomal protein uL10 family.</text>
</comment>
<gene>
    <name evidence="8" type="primary">MRT4</name>
    <name evidence="8" type="ORF">HETSPECPRED_003343</name>
</gene>
<name>A0A8H3EF54_9LECA</name>
<dbReference type="FunFam" id="3.90.105.20:FF:000003">
    <property type="entry name" value="Ribosome assembly factor mrt4"/>
    <property type="match status" value="1"/>
</dbReference>
<evidence type="ECO:0000256" key="5">
    <source>
        <dbReference type="ARBA" id="ARBA00023242"/>
    </source>
</evidence>
<comment type="subunit">
    <text evidence="3 6">Associates with the pre-60S ribosomal particle.</text>
</comment>
<evidence type="ECO:0000256" key="1">
    <source>
        <dbReference type="ARBA" id="ARBA00004046"/>
    </source>
</evidence>
<proteinExistence type="inferred from homology"/>
<comment type="subcellular location">
    <subcellularLocation>
        <location evidence="6">Cytoplasm</location>
    </subcellularLocation>
    <subcellularLocation>
        <location evidence="6">Nucleus</location>
        <location evidence="6">Nucleolus</location>
    </subcellularLocation>
</comment>
<dbReference type="Pfam" id="PF00466">
    <property type="entry name" value="Ribosomal_L10"/>
    <property type="match status" value="1"/>
</dbReference>
<dbReference type="GO" id="GO:0000027">
    <property type="term" value="P:ribosomal large subunit assembly"/>
    <property type="evidence" value="ECO:0007669"/>
    <property type="project" value="InterPro"/>
</dbReference>
<dbReference type="AlphaFoldDB" id="A0A8H3EF54"/>
<accession>A0A8H3EF54</accession>
<dbReference type="PANTHER" id="PTHR45841">
    <property type="entry name" value="MRNA TURNOVER PROTEIN 4 MRTO4"/>
    <property type="match status" value="1"/>
</dbReference>
<dbReference type="SUPFAM" id="SSF160369">
    <property type="entry name" value="Ribosomal protein L10-like"/>
    <property type="match status" value="1"/>
</dbReference>
<dbReference type="InterPro" id="IPR033867">
    <property type="entry name" value="Mrt4"/>
</dbReference>
<evidence type="ECO:0000256" key="2">
    <source>
        <dbReference type="ARBA" id="ARBA00008889"/>
    </source>
</evidence>
<dbReference type="Pfam" id="PF17777">
    <property type="entry name" value="RL10P_insert"/>
    <property type="match status" value="1"/>
</dbReference>
<dbReference type="InterPro" id="IPR043164">
    <property type="entry name" value="Ribosomal_uL10-like_insert_sf"/>
</dbReference>
<feature type="domain" description="Large ribosomal subunit protein uL10-like insertion" evidence="7">
    <location>
        <begin position="125"/>
        <end position="207"/>
    </location>
</feature>
<keyword evidence="5 6" id="KW-0539">Nucleus</keyword>
<keyword evidence="6" id="KW-0690">Ribosome biogenesis</keyword>
<sequence length="246" mass="27347">MPKSKRAKVVHTSKTQKKGKELTLRIYANIQECVDQYPYLYVFSVQNMRNNYLKDIRAKLSDSRLFYGKTKVMALALTNLSTSTNHTTLSALPPHLSGEVGLLFSPNPPATILAHFEAYHPSSYARTGTPASRTFTLPSGTLYTRGGEIPIEDDVPLQHSVEPHLRKLGLPTRLDKGKVVLDEAFEVVREGEVLGAGQSGILKLFGVAIAEFGVNVKCVWERETGNVKVFEESAEVKNIERMEVED</sequence>
<comment type="function">
    <text evidence="1 6">Component of the ribosome assembly machinery. Nuclear paralog of the ribosomal protein P0, it binds pre-60S subunits at an early stage of assembly in the nucleolus, and is replaced by P0 in cytoplasmic pre-60S subunits and mature 80S ribosomes.</text>
</comment>
<protein>
    <recommendedName>
        <fullName evidence="6">Ribosome assembly factor mrt4</fullName>
    </recommendedName>
</protein>
<dbReference type="GO" id="GO:0030687">
    <property type="term" value="C:preribosome, large subunit precursor"/>
    <property type="evidence" value="ECO:0007669"/>
    <property type="project" value="TreeGrafter"/>
</dbReference>
<evidence type="ECO:0000256" key="6">
    <source>
        <dbReference type="RuleBase" id="RU364039"/>
    </source>
</evidence>
<dbReference type="FunFam" id="3.30.70.1730:FF:000005">
    <property type="entry name" value="Ribosome assembly factor mrt4"/>
    <property type="match status" value="1"/>
</dbReference>
<dbReference type="InterPro" id="IPR051742">
    <property type="entry name" value="Ribosome_Assembly_uL10"/>
</dbReference>
<dbReference type="Gene3D" id="3.90.105.20">
    <property type="match status" value="1"/>
</dbReference>
<reference evidence="8" key="1">
    <citation type="submission" date="2021-03" db="EMBL/GenBank/DDBJ databases">
        <authorList>
            <person name="Tagirdzhanova G."/>
        </authorList>
    </citation>
    <scope>NUCLEOTIDE SEQUENCE</scope>
</reference>
<comment type="caution">
    <text evidence="8">The sequence shown here is derived from an EMBL/GenBank/DDBJ whole genome shotgun (WGS) entry which is preliminary data.</text>
</comment>
<dbReference type="OrthoDB" id="10262308at2759"/>
<dbReference type="GO" id="GO:0003723">
    <property type="term" value="F:RNA binding"/>
    <property type="evidence" value="ECO:0007669"/>
    <property type="project" value="TreeGrafter"/>
</dbReference>
<organism evidence="8 9">
    <name type="scientific">Heterodermia speciosa</name>
    <dbReference type="NCBI Taxonomy" id="116794"/>
    <lineage>
        <taxon>Eukaryota</taxon>
        <taxon>Fungi</taxon>
        <taxon>Dikarya</taxon>
        <taxon>Ascomycota</taxon>
        <taxon>Pezizomycotina</taxon>
        <taxon>Lecanoromycetes</taxon>
        <taxon>OSLEUM clade</taxon>
        <taxon>Lecanoromycetidae</taxon>
        <taxon>Caliciales</taxon>
        <taxon>Physciaceae</taxon>
        <taxon>Heterodermia</taxon>
    </lineage>
</organism>
<dbReference type="InterPro" id="IPR001790">
    <property type="entry name" value="Ribosomal_uL10"/>
</dbReference>
<dbReference type="Gene3D" id="3.30.70.1730">
    <property type="match status" value="1"/>
</dbReference>
<evidence type="ECO:0000259" key="7">
    <source>
        <dbReference type="Pfam" id="PF17777"/>
    </source>
</evidence>
<dbReference type="GO" id="GO:0000956">
    <property type="term" value="P:nuclear-transcribed mRNA catabolic process"/>
    <property type="evidence" value="ECO:0007669"/>
    <property type="project" value="TreeGrafter"/>
</dbReference>
<dbReference type="GO" id="GO:0005730">
    <property type="term" value="C:nucleolus"/>
    <property type="evidence" value="ECO:0007669"/>
    <property type="project" value="UniProtKB-SubCell"/>
</dbReference>
<dbReference type="CDD" id="cd05796">
    <property type="entry name" value="Ribosomal_P0_like"/>
    <property type="match status" value="1"/>
</dbReference>
<evidence type="ECO:0000313" key="8">
    <source>
        <dbReference type="EMBL" id="CAF9904068.1"/>
    </source>
</evidence>
<dbReference type="Proteomes" id="UP000664521">
    <property type="component" value="Unassembled WGS sequence"/>
</dbReference>
<dbReference type="InterPro" id="IPR043141">
    <property type="entry name" value="Ribosomal_uL10-like_sf"/>
</dbReference>
<dbReference type="GO" id="GO:0006364">
    <property type="term" value="P:rRNA processing"/>
    <property type="evidence" value="ECO:0007669"/>
    <property type="project" value="TreeGrafter"/>
</dbReference>
<evidence type="ECO:0000256" key="3">
    <source>
        <dbReference type="ARBA" id="ARBA00011117"/>
    </source>
</evidence>
<dbReference type="InterPro" id="IPR040637">
    <property type="entry name" value="Ribosomal_uL10-like_insert"/>
</dbReference>
<dbReference type="GO" id="GO:0005737">
    <property type="term" value="C:cytoplasm"/>
    <property type="evidence" value="ECO:0007669"/>
    <property type="project" value="UniProtKB-SubCell"/>
</dbReference>